<dbReference type="EMBL" id="KQ965764">
    <property type="protein sequence ID" value="KXS15066.1"/>
    <property type="molecule type" value="Genomic_DNA"/>
</dbReference>
<evidence type="ECO:0000313" key="2">
    <source>
        <dbReference type="Proteomes" id="UP000070544"/>
    </source>
</evidence>
<dbReference type="Proteomes" id="UP000070544">
    <property type="component" value="Unassembled WGS sequence"/>
</dbReference>
<sequence>MLSGGAEPMADFALGLSFSAAPESSDSTWWDQELCFCGFGVDETLPCWNLSELRRLDRERGARGTAAMTESVEFFSTSRTRHCVRRVQALADSVDMRMFAV</sequence>
<proteinExistence type="predicted"/>
<accession>A0A139AE14</accession>
<keyword evidence="2" id="KW-1185">Reference proteome</keyword>
<dbReference type="AlphaFoldDB" id="A0A139AE14"/>
<name>A0A139AE14_GONPJ</name>
<organism evidence="1 2">
    <name type="scientific">Gonapodya prolifera (strain JEL478)</name>
    <name type="common">Monoblepharis prolifera</name>
    <dbReference type="NCBI Taxonomy" id="1344416"/>
    <lineage>
        <taxon>Eukaryota</taxon>
        <taxon>Fungi</taxon>
        <taxon>Fungi incertae sedis</taxon>
        <taxon>Chytridiomycota</taxon>
        <taxon>Chytridiomycota incertae sedis</taxon>
        <taxon>Monoblepharidomycetes</taxon>
        <taxon>Monoblepharidales</taxon>
        <taxon>Gonapodyaceae</taxon>
        <taxon>Gonapodya</taxon>
    </lineage>
</organism>
<reference evidence="1 2" key="1">
    <citation type="journal article" date="2015" name="Genome Biol. Evol.">
        <title>Phylogenomic analyses indicate that early fungi evolved digesting cell walls of algal ancestors of land plants.</title>
        <authorList>
            <person name="Chang Y."/>
            <person name="Wang S."/>
            <person name="Sekimoto S."/>
            <person name="Aerts A.L."/>
            <person name="Choi C."/>
            <person name="Clum A."/>
            <person name="LaButti K.M."/>
            <person name="Lindquist E.A."/>
            <person name="Yee Ngan C."/>
            <person name="Ohm R.A."/>
            <person name="Salamov A.A."/>
            <person name="Grigoriev I.V."/>
            <person name="Spatafora J.W."/>
            <person name="Berbee M.L."/>
        </authorList>
    </citation>
    <scope>NUCLEOTIDE SEQUENCE [LARGE SCALE GENOMIC DNA]</scope>
    <source>
        <strain evidence="1 2">JEL478</strain>
    </source>
</reference>
<gene>
    <name evidence="1" type="ORF">M427DRAFT_328246</name>
</gene>
<protein>
    <submittedName>
        <fullName evidence="1">Uncharacterized protein</fullName>
    </submittedName>
</protein>
<evidence type="ECO:0000313" key="1">
    <source>
        <dbReference type="EMBL" id="KXS15066.1"/>
    </source>
</evidence>